<dbReference type="InterPro" id="IPR001356">
    <property type="entry name" value="HD"/>
</dbReference>
<reference evidence="6" key="1">
    <citation type="journal article" date="2018" name="Nat. Microbiol.">
        <title>Leveraging single-cell genomics to expand the fungal tree of life.</title>
        <authorList>
            <person name="Ahrendt S.R."/>
            <person name="Quandt C.A."/>
            <person name="Ciobanu D."/>
            <person name="Clum A."/>
            <person name="Salamov A."/>
            <person name="Andreopoulos B."/>
            <person name="Cheng J.F."/>
            <person name="Woyke T."/>
            <person name="Pelin A."/>
            <person name="Henrissat B."/>
            <person name="Reynolds N.K."/>
            <person name="Benny G.L."/>
            <person name="Smith M.E."/>
            <person name="James T.Y."/>
            <person name="Grigoriev I.V."/>
        </authorList>
    </citation>
    <scope>NUCLEOTIDE SEQUENCE [LARGE SCALE GENOMIC DNA]</scope>
    <source>
        <strain evidence="6">CSF55</strain>
    </source>
</reference>
<accession>A0A4P9YRC4</accession>
<evidence type="ECO:0000313" key="6">
    <source>
        <dbReference type="Proteomes" id="UP000281549"/>
    </source>
</evidence>
<dbReference type="SMART" id="SM00389">
    <property type="entry name" value="HOX"/>
    <property type="match status" value="1"/>
</dbReference>
<dbReference type="GO" id="GO:0005634">
    <property type="term" value="C:nucleus"/>
    <property type="evidence" value="ECO:0007669"/>
    <property type="project" value="UniProtKB-SubCell"/>
</dbReference>
<proteinExistence type="predicted"/>
<evidence type="ECO:0000313" key="5">
    <source>
        <dbReference type="EMBL" id="RKP21621.1"/>
    </source>
</evidence>
<protein>
    <recommendedName>
        <fullName evidence="4">Homeobox domain-containing protein</fullName>
    </recommendedName>
</protein>
<feature type="compositionally biased region" description="Basic and acidic residues" evidence="3">
    <location>
        <begin position="15"/>
        <end position="29"/>
    </location>
</feature>
<evidence type="ECO:0000259" key="4">
    <source>
        <dbReference type="PROSITE" id="PS50071"/>
    </source>
</evidence>
<dbReference type="PROSITE" id="PS50071">
    <property type="entry name" value="HOMEOBOX_2"/>
    <property type="match status" value="1"/>
</dbReference>
<dbReference type="GO" id="GO:0003677">
    <property type="term" value="F:DNA binding"/>
    <property type="evidence" value="ECO:0007669"/>
    <property type="project" value="UniProtKB-UniRule"/>
</dbReference>
<evidence type="ECO:0000256" key="1">
    <source>
        <dbReference type="PROSITE-ProRule" id="PRU00108"/>
    </source>
</evidence>
<gene>
    <name evidence="5" type="ORF">ROZALSC1DRAFT_26991</name>
</gene>
<feature type="region of interest" description="Disordered" evidence="3">
    <location>
        <begin position="68"/>
        <end position="99"/>
    </location>
</feature>
<dbReference type="Gene3D" id="1.10.10.60">
    <property type="entry name" value="Homeodomain-like"/>
    <property type="match status" value="1"/>
</dbReference>
<feature type="region of interest" description="Disordered" evidence="3">
    <location>
        <begin position="1"/>
        <end position="30"/>
    </location>
</feature>
<keyword evidence="1 2" id="KW-0238">DNA-binding</keyword>
<dbReference type="CDD" id="cd00086">
    <property type="entry name" value="homeodomain"/>
    <property type="match status" value="1"/>
</dbReference>
<evidence type="ECO:0000256" key="3">
    <source>
        <dbReference type="SAM" id="MobiDB-lite"/>
    </source>
</evidence>
<dbReference type="SUPFAM" id="SSF46689">
    <property type="entry name" value="Homeodomain-like"/>
    <property type="match status" value="1"/>
</dbReference>
<feature type="domain" description="Homeobox" evidence="4">
    <location>
        <begin position="26"/>
        <end position="72"/>
    </location>
</feature>
<feature type="DNA-binding region" description="Homeobox" evidence="1">
    <location>
        <begin position="28"/>
        <end position="73"/>
    </location>
</feature>
<evidence type="ECO:0000256" key="2">
    <source>
        <dbReference type="RuleBase" id="RU000682"/>
    </source>
</evidence>
<keyword evidence="1 2" id="KW-0371">Homeobox</keyword>
<comment type="subcellular location">
    <subcellularLocation>
        <location evidence="1 2">Nucleus</location>
    </subcellularLocation>
</comment>
<organism evidence="5 6">
    <name type="scientific">Rozella allomycis (strain CSF55)</name>
    <dbReference type="NCBI Taxonomy" id="988480"/>
    <lineage>
        <taxon>Eukaryota</taxon>
        <taxon>Fungi</taxon>
        <taxon>Fungi incertae sedis</taxon>
        <taxon>Cryptomycota</taxon>
        <taxon>Cryptomycota incertae sedis</taxon>
        <taxon>Rozella</taxon>
    </lineage>
</organism>
<dbReference type="AlphaFoldDB" id="A0A4P9YRC4"/>
<dbReference type="Pfam" id="PF00046">
    <property type="entry name" value="Homeodomain"/>
    <property type="match status" value="1"/>
</dbReference>
<dbReference type="Proteomes" id="UP000281549">
    <property type="component" value="Unassembled WGS sequence"/>
</dbReference>
<keyword evidence="1 2" id="KW-0539">Nucleus</keyword>
<dbReference type="InterPro" id="IPR009057">
    <property type="entry name" value="Homeodomain-like_sf"/>
</dbReference>
<name>A0A4P9YRC4_ROZAC</name>
<sequence length="99" mass="11489">MNDEANTGALNELVRAIEKEEKNPVDREPTKRRRLTMEQLKILNNFFEHTYFPTQQQRQALGKELNLPPRSVPKQKAGTSSQTSKCKKYAFAGKRVQRE</sequence>
<dbReference type="EMBL" id="ML004941">
    <property type="protein sequence ID" value="RKP21621.1"/>
    <property type="molecule type" value="Genomic_DNA"/>
</dbReference>